<dbReference type="PANTHER" id="PTHR33054:SF9">
    <property type="entry name" value="CCHC-TYPE DOMAIN-CONTAINING PROTEIN"/>
    <property type="match status" value="1"/>
</dbReference>
<keyword evidence="1" id="KW-0862">Zinc</keyword>
<feature type="region of interest" description="Disordered" evidence="2">
    <location>
        <begin position="340"/>
        <end position="384"/>
    </location>
</feature>
<dbReference type="GO" id="GO:0008270">
    <property type="term" value="F:zinc ion binding"/>
    <property type="evidence" value="ECO:0007669"/>
    <property type="project" value="UniProtKB-KW"/>
</dbReference>
<sequence length="863" mass="99253">MVHLARRACSRSNDCETNTVLSETKKIIQQNNFSNTYLQTIGQQLDRIEEKIENPISIQSSKPVSQSIENSLLILPETRPIFYPKTKQARTLDQINQMLQKIKTEKSSSSKPEKSSNALTNKEEEDGFIQTTDEASSESDSSTKLVFKTYPPDLQFEEKIFQSQSSYSADKTYEWNIDEMSEQEILNTMSKMSLVANAYINNNIREPDIVHFIGTPSNITNRVSDYLNNLRCRQMADYRWYQDVFTSRVMLRNDSQKPYWKEKFIDGLPHLFALKVKDELTDISGFLNYDNLTYGDIFSVIKKLGISMCNDQRMLRQQLKNSKKAKYEMGTFCEQYGLPPIAPSRRKPKQFKQFSKPRDGYKRKPRDDFYKKSPNKKSFPKKKNFQNASKGKCFNCGKKGHFADKCTQKPNKFKNKLNALNISVIDQEELFQLMEMKASSSDMSEFSSSDSEYHSETGSSDSPIIKLGCNCTDSCCKPTGKTINVLSKGEEQENLLLTMISQIQDPELKQEYLLKLKKTLTHPEFQKKKPKEVSTQDLQNEVNLVKKEIIELKTEQELLCIKIDKQFDHNIPSDDEQPSSSEKNEEKSSENQIALIRHSIPPKWFSRVNIVIAHDFKFSVIAMIDSGSDMNCIQEGLVPSRYYEKSTEKLSAANGSRMKINYELSNAHVCHDNVCFKIPSVLVRNMSDKVILGIPFISILYPFISDKDGITTDPFGQKVKFTFASKVEIDTDKSLKSLLLAKNQHLNSLQQEIKYKKISEHLSNPLLQSKIADFNQRLISDVCSDLPNAFWHRKKHVVSLPYVKDFSEKNIPTKARPIQMNSETLEFCKQEIKDLLAKNIIRPSKSPWSCATFYVQKNAEIER</sequence>
<feature type="region of interest" description="Disordered" evidence="2">
    <location>
        <begin position="570"/>
        <end position="590"/>
    </location>
</feature>
<dbReference type="Proteomes" id="UP000811609">
    <property type="component" value="Chromosome 4"/>
</dbReference>
<evidence type="ECO:0000313" key="5">
    <source>
        <dbReference type="Proteomes" id="UP000811609"/>
    </source>
</evidence>
<dbReference type="PROSITE" id="PS50158">
    <property type="entry name" value="ZF_CCHC"/>
    <property type="match status" value="1"/>
</dbReference>
<dbReference type="SMART" id="SM00343">
    <property type="entry name" value="ZnF_C2HC"/>
    <property type="match status" value="1"/>
</dbReference>
<feature type="compositionally biased region" description="Basic residues" evidence="2">
    <location>
        <begin position="373"/>
        <end position="384"/>
    </location>
</feature>
<dbReference type="Pfam" id="PF22909">
    <property type="entry name" value="Caulimovir_coat_dom"/>
    <property type="match status" value="1"/>
</dbReference>
<dbReference type="CDD" id="cd00303">
    <property type="entry name" value="retropepsin_like"/>
    <property type="match status" value="1"/>
</dbReference>
<feature type="compositionally biased region" description="Low complexity" evidence="2">
    <location>
        <begin position="131"/>
        <end position="143"/>
    </location>
</feature>
<feature type="non-terminal residue" evidence="4">
    <location>
        <position position="863"/>
    </location>
</feature>
<dbReference type="GO" id="GO:0003676">
    <property type="term" value="F:nucleic acid binding"/>
    <property type="evidence" value="ECO:0007669"/>
    <property type="project" value="InterPro"/>
</dbReference>
<dbReference type="PANTHER" id="PTHR33054">
    <property type="entry name" value="CCHC-TYPE DOMAIN-CONTAINING PROTEIN"/>
    <property type="match status" value="1"/>
</dbReference>
<dbReference type="EMBL" id="CM031812">
    <property type="protein sequence ID" value="KAG6658184.1"/>
    <property type="molecule type" value="Genomic_DNA"/>
</dbReference>
<keyword evidence="1" id="KW-0863">Zinc-finger</keyword>
<evidence type="ECO:0000256" key="2">
    <source>
        <dbReference type="SAM" id="MobiDB-lite"/>
    </source>
</evidence>
<feature type="compositionally biased region" description="Basic and acidic residues" evidence="2">
    <location>
        <begin position="356"/>
        <end position="371"/>
    </location>
</feature>
<dbReference type="AlphaFoldDB" id="A0A8T1QVM7"/>
<feature type="domain" description="CCHC-type" evidence="3">
    <location>
        <begin position="392"/>
        <end position="408"/>
    </location>
</feature>
<evidence type="ECO:0000259" key="3">
    <source>
        <dbReference type="PROSITE" id="PS50158"/>
    </source>
</evidence>
<organism evidence="4 5">
    <name type="scientific">Carya illinoinensis</name>
    <name type="common">Pecan</name>
    <dbReference type="NCBI Taxonomy" id="32201"/>
    <lineage>
        <taxon>Eukaryota</taxon>
        <taxon>Viridiplantae</taxon>
        <taxon>Streptophyta</taxon>
        <taxon>Embryophyta</taxon>
        <taxon>Tracheophyta</taxon>
        <taxon>Spermatophyta</taxon>
        <taxon>Magnoliopsida</taxon>
        <taxon>eudicotyledons</taxon>
        <taxon>Gunneridae</taxon>
        <taxon>Pentapetalae</taxon>
        <taxon>rosids</taxon>
        <taxon>fabids</taxon>
        <taxon>Fagales</taxon>
        <taxon>Juglandaceae</taxon>
        <taxon>Carya</taxon>
    </lineage>
</organism>
<gene>
    <name evidence="4" type="ORF">CIPAW_04G143100</name>
</gene>
<proteinExistence type="predicted"/>
<comment type="caution">
    <text evidence="4">The sequence shown here is derived from an EMBL/GenBank/DDBJ whole genome shotgun (WGS) entry which is preliminary data.</text>
</comment>
<evidence type="ECO:0000256" key="1">
    <source>
        <dbReference type="PROSITE-ProRule" id="PRU00047"/>
    </source>
</evidence>
<accession>A0A8T1QVM7</accession>
<feature type="compositionally biased region" description="Basic and acidic residues" evidence="2">
    <location>
        <begin position="102"/>
        <end position="114"/>
    </location>
</feature>
<reference evidence="4" key="1">
    <citation type="submission" date="2020-12" db="EMBL/GenBank/DDBJ databases">
        <title>WGS assembly of Carya illinoinensis cv. Pawnee.</title>
        <authorList>
            <person name="Platts A."/>
            <person name="Shu S."/>
            <person name="Wright S."/>
            <person name="Barry K."/>
            <person name="Edger P."/>
            <person name="Pires J.C."/>
            <person name="Schmutz J."/>
        </authorList>
    </citation>
    <scope>NUCLEOTIDE SEQUENCE</scope>
    <source>
        <tissue evidence="4">Leaf</tissue>
    </source>
</reference>
<dbReference type="Pfam" id="PF00098">
    <property type="entry name" value="zf-CCHC"/>
    <property type="match status" value="1"/>
</dbReference>
<evidence type="ECO:0000313" key="4">
    <source>
        <dbReference type="EMBL" id="KAG6658184.1"/>
    </source>
</evidence>
<name>A0A8T1QVM7_CARIL</name>
<keyword evidence="1" id="KW-0479">Metal-binding</keyword>
<feature type="region of interest" description="Disordered" evidence="2">
    <location>
        <begin position="102"/>
        <end position="143"/>
    </location>
</feature>
<keyword evidence="5" id="KW-1185">Reference proteome</keyword>
<protein>
    <recommendedName>
        <fullName evidence="3">CCHC-type domain-containing protein</fullName>
    </recommendedName>
</protein>
<dbReference type="InterPro" id="IPR056648">
    <property type="entry name" value="DUF7746"/>
</dbReference>
<dbReference type="InterPro" id="IPR001878">
    <property type="entry name" value="Znf_CCHC"/>
</dbReference>
<dbReference type="Pfam" id="PF24925">
    <property type="entry name" value="DUF7746"/>
    <property type="match status" value="1"/>
</dbReference>